<reference evidence="9" key="1">
    <citation type="submission" date="2021-01" db="UniProtKB">
        <authorList>
            <consortium name="EnsemblMetazoa"/>
        </authorList>
    </citation>
    <scope>IDENTIFICATION</scope>
</reference>
<keyword evidence="4" id="KW-0833">Ubl conjugation pathway</keyword>
<dbReference type="GO" id="GO:0070536">
    <property type="term" value="P:protein K63-linked deubiquitination"/>
    <property type="evidence" value="ECO:0007669"/>
    <property type="project" value="InterPro"/>
</dbReference>
<dbReference type="Pfam" id="PF01398">
    <property type="entry name" value="JAB"/>
    <property type="match status" value="1"/>
</dbReference>
<accession>A0A7M7KZK3</accession>
<evidence type="ECO:0000256" key="6">
    <source>
        <dbReference type="ARBA" id="ARBA00022833"/>
    </source>
</evidence>
<name>A0A7M7KZK3_VARDE</name>
<dbReference type="InterPro" id="IPR050242">
    <property type="entry name" value="JAMM_MPN+_peptidase_M67A"/>
</dbReference>
<dbReference type="PANTHER" id="PTHR10410">
    <property type="entry name" value="EUKARYOTIC TRANSLATION INITIATION FACTOR 3 -RELATED"/>
    <property type="match status" value="1"/>
</dbReference>
<keyword evidence="2" id="KW-0645">Protease</keyword>
<dbReference type="InterPro" id="IPR037518">
    <property type="entry name" value="MPN"/>
</dbReference>
<dbReference type="GO" id="GO:0006508">
    <property type="term" value="P:proteolysis"/>
    <property type="evidence" value="ECO:0007669"/>
    <property type="project" value="UniProtKB-KW"/>
</dbReference>
<evidence type="ECO:0000256" key="3">
    <source>
        <dbReference type="ARBA" id="ARBA00022723"/>
    </source>
</evidence>
<dbReference type="InParanoid" id="A0A7M7KZK3"/>
<dbReference type="OMA" id="CIGEIDT"/>
<evidence type="ECO:0000256" key="4">
    <source>
        <dbReference type="ARBA" id="ARBA00022786"/>
    </source>
</evidence>
<dbReference type="CDD" id="cd08068">
    <property type="entry name" value="MPN_BRCC36"/>
    <property type="match status" value="1"/>
</dbReference>
<dbReference type="InterPro" id="IPR000555">
    <property type="entry name" value="JAMM/MPN+_dom"/>
</dbReference>
<keyword evidence="7" id="KW-0482">Metalloprotease</keyword>
<keyword evidence="6" id="KW-0862">Zinc</keyword>
<dbReference type="GO" id="GO:0046872">
    <property type="term" value="F:metal ion binding"/>
    <property type="evidence" value="ECO:0007669"/>
    <property type="project" value="UniProtKB-KW"/>
</dbReference>
<keyword evidence="10" id="KW-1185">Reference proteome</keyword>
<dbReference type="Proteomes" id="UP000594260">
    <property type="component" value="Unplaced"/>
</dbReference>
<evidence type="ECO:0000313" key="10">
    <source>
        <dbReference type="Proteomes" id="UP000594260"/>
    </source>
</evidence>
<dbReference type="GO" id="GO:0008237">
    <property type="term" value="F:metallopeptidase activity"/>
    <property type="evidence" value="ECO:0007669"/>
    <property type="project" value="UniProtKB-KW"/>
</dbReference>
<keyword evidence="3" id="KW-0479">Metal-binding</keyword>
<evidence type="ECO:0000256" key="7">
    <source>
        <dbReference type="ARBA" id="ARBA00023049"/>
    </source>
</evidence>
<evidence type="ECO:0000256" key="5">
    <source>
        <dbReference type="ARBA" id="ARBA00022801"/>
    </source>
</evidence>
<evidence type="ECO:0000313" key="9">
    <source>
        <dbReference type="EnsemblMetazoa" id="XP_022671468"/>
    </source>
</evidence>
<dbReference type="InterPro" id="IPR040749">
    <property type="entry name" value="BRCC36_C"/>
</dbReference>
<dbReference type="GO" id="GO:0070552">
    <property type="term" value="C:BRISC complex"/>
    <property type="evidence" value="ECO:0007669"/>
    <property type="project" value="InterPro"/>
</dbReference>
<proteinExistence type="inferred from homology"/>
<dbReference type="SUPFAM" id="SSF102712">
    <property type="entry name" value="JAB1/MPN domain"/>
    <property type="match status" value="1"/>
</dbReference>
<organism evidence="9 10">
    <name type="scientific">Varroa destructor</name>
    <name type="common">Honeybee mite</name>
    <dbReference type="NCBI Taxonomy" id="109461"/>
    <lineage>
        <taxon>Eukaryota</taxon>
        <taxon>Metazoa</taxon>
        <taxon>Ecdysozoa</taxon>
        <taxon>Arthropoda</taxon>
        <taxon>Chelicerata</taxon>
        <taxon>Arachnida</taxon>
        <taxon>Acari</taxon>
        <taxon>Parasitiformes</taxon>
        <taxon>Mesostigmata</taxon>
        <taxon>Gamasina</taxon>
        <taxon>Dermanyssoidea</taxon>
        <taxon>Varroidae</taxon>
        <taxon>Varroa</taxon>
    </lineage>
</organism>
<feature type="domain" description="MPN" evidence="8">
    <location>
        <begin position="29"/>
        <end position="171"/>
    </location>
</feature>
<evidence type="ECO:0000259" key="8">
    <source>
        <dbReference type="PROSITE" id="PS50249"/>
    </source>
</evidence>
<dbReference type="Pfam" id="PF18110">
    <property type="entry name" value="BRCC36_C"/>
    <property type="match status" value="1"/>
</dbReference>
<evidence type="ECO:0000256" key="2">
    <source>
        <dbReference type="ARBA" id="ARBA00022670"/>
    </source>
</evidence>
<dbReference type="RefSeq" id="XP_022671468.1">
    <property type="nucleotide sequence ID" value="XM_022815733.1"/>
</dbReference>
<keyword evidence="5" id="KW-0378">Hydrolase</keyword>
<comment type="similarity">
    <text evidence="1">Belongs to the peptidase M67A family. BRCC36 subfamily.</text>
</comment>
<dbReference type="KEGG" id="vde:111254657"/>
<dbReference type="InterPro" id="IPR033860">
    <property type="entry name" value="MPN_BRCC36"/>
</dbReference>
<dbReference type="GO" id="GO:0070531">
    <property type="term" value="C:BRCA1-A complex"/>
    <property type="evidence" value="ECO:0007669"/>
    <property type="project" value="InterPro"/>
</dbReference>
<dbReference type="OrthoDB" id="446074at2759"/>
<protein>
    <recommendedName>
        <fullName evidence="8">MPN domain-containing protein</fullName>
    </recommendedName>
</protein>
<dbReference type="GeneID" id="111254657"/>
<sequence length="278" mass="31025">MPKLSDNVRRKLELKWKNQVPFNTMVSRVNIYSDVYQACLTHALSTEKEEVMGLLIGQHVNTQTGLEAMLHALMLLRRSDKRRDRVEISAEQQAEASTYAEELAPVDGQPLRVCGWYHSHPHITVHPSHVDVNTQANYQAMDPHFVGLIFSVFSNESSNAKKPSKIEVKCFQAERGTNGPVGVEVTLNLISRKLSPSYPCLRALLSLPKILYEEEKEAYDMSEEIAGPLDPLTQLNNCAVFSKALCGITEVVGGPLVDVFEATLNSAQKDLKEIHEAL</sequence>
<dbReference type="AlphaFoldDB" id="A0A7M7KZK3"/>
<dbReference type="SMART" id="SM00232">
    <property type="entry name" value="JAB_MPN"/>
    <property type="match status" value="1"/>
</dbReference>
<dbReference type="PROSITE" id="PS50249">
    <property type="entry name" value="MPN"/>
    <property type="match status" value="1"/>
</dbReference>
<dbReference type="EnsemblMetazoa" id="XM_022815733">
    <property type="protein sequence ID" value="XP_022671468"/>
    <property type="gene ID" value="LOC111254657"/>
</dbReference>
<dbReference type="Gene3D" id="3.40.140.10">
    <property type="entry name" value="Cytidine Deaminase, domain 2"/>
    <property type="match status" value="1"/>
</dbReference>
<dbReference type="GO" id="GO:0006281">
    <property type="term" value="P:DNA repair"/>
    <property type="evidence" value="ECO:0007669"/>
    <property type="project" value="InterPro"/>
</dbReference>
<dbReference type="GO" id="GO:0004843">
    <property type="term" value="F:cysteine-type deubiquitinase activity"/>
    <property type="evidence" value="ECO:0007669"/>
    <property type="project" value="InterPro"/>
</dbReference>
<evidence type="ECO:0000256" key="1">
    <source>
        <dbReference type="ARBA" id="ARBA00008021"/>
    </source>
</evidence>